<keyword evidence="7 11" id="KW-0229">DNA integration</keyword>
<evidence type="ECO:0000259" key="12">
    <source>
        <dbReference type="PROSITE" id="PS51898"/>
    </source>
</evidence>
<dbReference type="PROSITE" id="PS51900">
    <property type="entry name" value="CB"/>
    <property type="match status" value="1"/>
</dbReference>
<dbReference type="GO" id="GO:0005737">
    <property type="term" value="C:cytoplasm"/>
    <property type="evidence" value="ECO:0007669"/>
    <property type="project" value="UniProtKB-SubCell"/>
</dbReference>
<feature type="active site" evidence="11">
    <location>
        <position position="169"/>
    </location>
</feature>
<dbReference type="Pfam" id="PF02899">
    <property type="entry name" value="Phage_int_SAM_1"/>
    <property type="match status" value="1"/>
</dbReference>
<evidence type="ECO:0000256" key="4">
    <source>
        <dbReference type="ARBA" id="ARBA00022490"/>
    </source>
</evidence>
<feature type="domain" description="Core-binding (CB)" evidence="13">
    <location>
        <begin position="1"/>
        <end position="85"/>
    </location>
</feature>
<dbReference type="GO" id="GO:0009037">
    <property type="term" value="F:tyrosine-based site-specific recombinase activity"/>
    <property type="evidence" value="ECO:0007669"/>
    <property type="project" value="UniProtKB-UniRule"/>
</dbReference>
<feature type="domain" description="Tyr recombinase" evidence="12">
    <location>
        <begin position="106"/>
        <end position="286"/>
    </location>
</feature>
<dbReference type="InterPro" id="IPR010998">
    <property type="entry name" value="Integrase_recombinase_N"/>
</dbReference>
<sequence>MSHATKQFAEHLKYQKQYSPHTLGAYERDLKQFSLWLKKNNCDDIVKADSLHVRNWVAGLHRQGIGGKTLQRKLSSLRSFYQFLIRNHQLKNNPAVDIRAPKSARTLPDTLDVDSLSQLLDIPPDSILAIRDKAIMELFYSSGLRLSELTNLDLDSIDLTENSLRALGKGNKTRVLPIGRKASDAIRMWLGKRDILAKIDEQALFVSNRGKRISQRSIQQRLNFWRKKQGLEQHLHPHKLRHSFASHILESSGDLRAVQELLGHADIGTTQIYTHLDFQHLAKVYDKAHPRARKKKSE</sequence>
<feature type="active site" description="O-(3'-phospho-DNA)-tyrosine intermediate" evidence="11">
    <location>
        <position position="273"/>
    </location>
</feature>
<dbReference type="PROSITE" id="PS51898">
    <property type="entry name" value="TYR_RECOMBINASE"/>
    <property type="match status" value="1"/>
</dbReference>
<evidence type="ECO:0000313" key="14">
    <source>
        <dbReference type="EMBL" id="TCJ83291.1"/>
    </source>
</evidence>
<evidence type="ECO:0000256" key="1">
    <source>
        <dbReference type="ARBA" id="ARBA00004496"/>
    </source>
</evidence>
<evidence type="ECO:0000313" key="15">
    <source>
        <dbReference type="Proteomes" id="UP000294887"/>
    </source>
</evidence>
<name>A0A4R1EZ14_9GAMM</name>
<dbReference type="RefSeq" id="WP_279388072.1">
    <property type="nucleotide sequence ID" value="NZ_BAAAFU010000007.1"/>
</dbReference>
<comment type="subcellular location">
    <subcellularLocation>
        <location evidence="1 11">Cytoplasm</location>
    </subcellularLocation>
</comment>
<dbReference type="GO" id="GO:0006313">
    <property type="term" value="P:DNA transposition"/>
    <property type="evidence" value="ECO:0007669"/>
    <property type="project" value="UniProtKB-UniRule"/>
</dbReference>
<feature type="active site" evidence="11">
    <location>
        <position position="241"/>
    </location>
</feature>
<keyword evidence="4 11" id="KW-0963">Cytoplasm</keyword>
<dbReference type="NCBIfam" id="NF001399">
    <property type="entry name" value="PRK00283.1"/>
    <property type="match status" value="1"/>
</dbReference>
<gene>
    <name evidence="11" type="primary">xerC</name>
    <name evidence="14" type="ORF">EV695_4031</name>
</gene>
<evidence type="ECO:0000256" key="9">
    <source>
        <dbReference type="ARBA" id="ARBA00023172"/>
    </source>
</evidence>
<dbReference type="CDD" id="cd00798">
    <property type="entry name" value="INT_XerDC_C"/>
    <property type="match status" value="1"/>
</dbReference>
<dbReference type="InterPro" id="IPR013762">
    <property type="entry name" value="Integrase-like_cat_sf"/>
</dbReference>
<dbReference type="Gene3D" id="1.10.443.10">
    <property type="entry name" value="Intergrase catalytic core"/>
    <property type="match status" value="1"/>
</dbReference>
<keyword evidence="5 11" id="KW-0132">Cell division</keyword>
<dbReference type="GO" id="GO:0007059">
    <property type="term" value="P:chromosome segregation"/>
    <property type="evidence" value="ECO:0007669"/>
    <property type="project" value="UniProtKB-UniRule"/>
</dbReference>
<dbReference type="InterPro" id="IPR002104">
    <property type="entry name" value="Integrase_catalytic"/>
</dbReference>
<comment type="similarity">
    <text evidence="2 11">Belongs to the 'phage' integrase family. XerC subfamily.</text>
</comment>
<proteinExistence type="inferred from homology"/>
<keyword evidence="8 11" id="KW-0238">DNA-binding</keyword>
<dbReference type="InterPro" id="IPR011010">
    <property type="entry name" value="DNA_brk_join_enz"/>
</dbReference>
<evidence type="ECO:0000256" key="5">
    <source>
        <dbReference type="ARBA" id="ARBA00022618"/>
    </source>
</evidence>
<dbReference type="Proteomes" id="UP000294887">
    <property type="component" value="Unassembled WGS sequence"/>
</dbReference>
<keyword evidence="9 11" id="KW-0233">DNA recombination</keyword>
<evidence type="ECO:0000256" key="7">
    <source>
        <dbReference type="ARBA" id="ARBA00022908"/>
    </source>
</evidence>
<dbReference type="HAMAP" id="MF_01808">
    <property type="entry name" value="Recomb_XerC_XerD"/>
    <property type="match status" value="1"/>
</dbReference>
<comment type="caution">
    <text evidence="14">The sequence shown here is derived from an EMBL/GenBank/DDBJ whole genome shotgun (WGS) entry which is preliminary data.</text>
</comment>
<dbReference type="NCBIfam" id="NF040815">
    <property type="entry name" value="recomb_XerA_Arch"/>
    <property type="match status" value="1"/>
</dbReference>
<dbReference type="PANTHER" id="PTHR30349">
    <property type="entry name" value="PHAGE INTEGRASE-RELATED"/>
    <property type="match status" value="1"/>
</dbReference>
<evidence type="ECO:0000256" key="3">
    <source>
        <dbReference type="ARBA" id="ARBA00015804"/>
    </source>
</evidence>
<feature type="active site" evidence="11">
    <location>
        <position position="264"/>
    </location>
</feature>
<dbReference type="InterPro" id="IPR011931">
    <property type="entry name" value="Recomb_XerC"/>
</dbReference>
<dbReference type="InterPro" id="IPR004107">
    <property type="entry name" value="Integrase_SAM-like_N"/>
</dbReference>
<evidence type="ECO:0000256" key="11">
    <source>
        <dbReference type="HAMAP-Rule" id="MF_01808"/>
    </source>
</evidence>
<protein>
    <recommendedName>
        <fullName evidence="3 11">Tyrosine recombinase XerC</fullName>
    </recommendedName>
</protein>
<dbReference type="GO" id="GO:0051301">
    <property type="term" value="P:cell division"/>
    <property type="evidence" value="ECO:0007669"/>
    <property type="project" value="UniProtKB-UniRule"/>
</dbReference>
<evidence type="ECO:0000256" key="2">
    <source>
        <dbReference type="ARBA" id="ARBA00006657"/>
    </source>
</evidence>
<dbReference type="InterPro" id="IPR023009">
    <property type="entry name" value="Tyrosine_recombinase_XerC/XerD"/>
</dbReference>
<evidence type="ECO:0000256" key="6">
    <source>
        <dbReference type="ARBA" id="ARBA00022829"/>
    </source>
</evidence>
<dbReference type="NCBIfam" id="TIGR02224">
    <property type="entry name" value="recomb_XerC"/>
    <property type="match status" value="1"/>
</dbReference>
<evidence type="ECO:0000259" key="13">
    <source>
        <dbReference type="PROSITE" id="PS51900"/>
    </source>
</evidence>
<comment type="function">
    <text evidence="11">Site-specific tyrosine recombinase, which acts by catalyzing the cutting and rejoining of the recombining DNA molecules. The XerC-XerD complex is essential to convert dimers of the bacterial chromosome into monomers to permit their segregation at cell division. It also contributes to the segregational stability of plasmids.</text>
</comment>
<comment type="subunit">
    <text evidence="11">Forms a cyclic heterotetrameric complex composed of two molecules of XerC and two molecules of XerD.</text>
</comment>
<dbReference type="PANTHER" id="PTHR30349:SF81">
    <property type="entry name" value="TYROSINE RECOMBINASE XERC"/>
    <property type="match status" value="1"/>
</dbReference>
<keyword evidence="10 11" id="KW-0131">Cell cycle</keyword>
<dbReference type="GO" id="GO:0003677">
    <property type="term" value="F:DNA binding"/>
    <property type="evidence" value="ECO:0007669"/>
    <property type="project" value="UniProtKB-UniRule"/>
</dbReference>
<feature type="active site" evidence="11">
    <location>
        <position position="145"/>
    </location>
</feature>
<organism evidence="14 15">
    <name type="scientific">Cocleimonas flava</name>
    <dbReference type="NCBI Taxonomy" id="634765"/>
    <lineage>
        <taxon>Bacteria</taxon>
        <taxon>Pseudomonadati</taxon>
        <taxon>Pseudomonadota</taxon>
        <taxon>Gammaproteobacteria</taxon>
        <taxon>Thiotrichales</taxon>
        <taxon>Thiotrichaceae</taxon>
        <taxon>Cocleimonas</taxon>
    </lineage>
</organism>
<dbReference type="InterPro" id="IPR050090">
    <property type="entry name" value="Tyrosine_recombinase_XerCD"/>
</dbReference>
<dbReference type="AlphaFoldDB" id="A0A4R1EZ14"/>
<dbReference type="InterPro" id="IPR044068">
    <property type="entry name" value="CB"/>
</dbReference>
<keyword evidence="6 11" id="KW-0159">Chromosome partition</keyword>
<keyword evidence="15" id="KW-1185">Reference proteome</keyword>
<dbReference type="Gene3D" id="1.10.150.130">
    <property type="match status" value="1"/>
</dbReference>
<dbReference type="EMBL" id="SMFQ01000005">
    <property type="protein sequence ID" value="TCJ83291.1"/>
    <property type="molecule type" value="Genomic_DNA"/>
</dbReference>
<reference evidence="14 15" key="1">
    <citation type="submission" date="2019-03" db="EMBL/GenBank/DDBJ databases">
        <title>Genomic Encyclopedia of Type Strains, Phase IV (KMG-IV): sequencing the most valuable type-strain genomes for metagenomic binning, comparative biology and taxonomic classification.</title>
        <authorList>
            <person name="Goeker M."/>
        </authorList>
    </citation>
    <scope>NUCLEOTIDE SEQUENCE [LARGE SCALE GENOMIC DNA]</scope>
    <source>
        <strain evidence="14 15">DSM 24830</strain>
    </source>
</reference>
<dbReference type="Pfam" id="PF00589">
    <property type="entry name" value="Phage_integrase"/>
    <property type="match status" value="1"/>
</dbReference>
<dbReference type="SUPFAM" id="SSF56349">
    <property type="entry name" value="DNA breaking-rejoining enzymes"/>
    <property type="match status" value="1"/>
</dbReference>
<evidence type="ECO:0000256" key="10">
    <source>
        <dbReference type="ARBA" id="ARBA00023306"/>
    </source>
</evidence>
<evidence type="ECO:0000256" key="8">
    <source>
        <dbReference type="ARBA" id="ARBA00023125"/>
    </source>
</evidence>
<feature type="active site" evidence="11">
    <location>
        <position position="238"/>
    </location>
</feature>
<accession>A0A4R1EZ14</accession>